<dbReference type="Pfam" id="PF25297">
    <property type="entry name" value="DUF7878"/>
    <property type="match status" value="1"/>
</dbReference>
<reference evidence="2 3" key="1">
    <citation type="submission" date="2020-04" db="EMBL/GenBank/DDBJ databases">
        <title>Characterization and engineering of Streptomyces griseofuscus DSM40191 as a potential heterologous host for expression of BGCs.</title>
        <authorList>
            <person name="Gren T."/>
            <person name="Whitford C.M."/>
            <person name="Mohite O.S."/>
            <person name="Joergensen T.S."/>
            <person name="Nielsen J.B."/>
            <person name="Lee S.Y."/>
            <person name="Weber T."/>
        </authorList>
    </citation>
    <scope>NUCLEOTIDE SEQUENCE [LARGE SCALE GENOMIC DNA]</scope>
    <source>
        <strain evidence="2 3">DSM 40191</strain>
    </source>
</reference>
<dbReference type="Proteomes" id="UP000516422">
    <property type="component" value="Chromosome"/>
</dbReference>
<dbReference type="KEGG" id="sgf:HEP81_02358"/>
<dbReference type="RefSeq" id="WP_243279391.1">
    <property type="nucleotide sequence ID" value="NZ_CP051006.1"/>
</dbReference>
<dbReference type="InterPro" id="IPR057200">
    <property type="entry name" value="DUF7878"/>
</dbReference>
<evidence type="ECO:0000259" key="1">
    <source>
        <dbReference type="Pfam" id="PF25297"/>
    </source>
</evidence>
<evidence type="ECO:0000313" key="3">
    <source>
        <dbReference type="Proteomes" id="UP000516422"/>
    </source>
</evidence>
<dbReference type="EMBL" id="CP051006">
    <property type="protein sequence ID" value="QNT92680.1"/>
    <property type="molecule type" value="Genomic_DNA"/>
</dbReference>
<accession>A0A7H1PXA0</accession>
<evidence type="ECO:0000313" key="2">
    <source>
        <dbReference type="EMBL" id="QNT92680.1"/>
    </source>
</evidence>
<feature type="domain" description="DUF7878" evidence="1">
    <location>
        <begin position="27"/>
        <end position="130"/>
    </location>
</feature>
<gene>
    <name evidence="2" type="ORF">HEP81_02358</name>
</gene>
<protein>
    <recommendedName>
        <fullName evidence="1">DUF7878 domain-containing protein</fullName>
    </recommendedName>
</protein>
<name>A0A7H1PXA0_9ACTN</name>
<dbReference type="GeneID" id="91461944"/>
<organism evidence="2 3">
    <name type="scientific">Streptomyces griseofuscus</name>
    <dbReference type="NCBI Taxonomy" id="146922"/>
    <lineage>
        <taxon>Bacteria</taxon>
        <taxon>Bacillati</taxon>
        <taxon>Actinomycetota</taxon>
        <taxon>Actinomycetes</taxon>
        <taxon>Kitasatosporales</taxon>
        <taxon>Streptomycetaceae</taxon>
        <taxon>Streptomyces</taxon>
    </lineage>
</organism>
<dbReference type="AlphaFoldDB" id="A0A7H1PXA0"/>
<proteinExistence type="predicted"/>
<sequence>MRFVCRNFGLSDMPRRGVTPQEAPLEVLLLDIEAELSIREQGREVWCEEAFPVAELAYHLALWLQSPSAGHEDFVLDSMQAEEGLIRVARSNGGWRVGSIFTPGLWTSPVAWEVLVAEIKRFDRAVREGIAGMGIDPAVIPEP</sequence>